<name>A0A6A5Z6T5_9PLEO</name>
<gene>
    <name evidence="4" type="ORF">BDV96DRAFT_90985</name>
</gene>
<dbReference type="EMBL" id="ML977324">
    <property type="protein sequence ID" value="KAF2115005.1"/>
    <property type="molecule type" value="Genomic_DNA"/>
</dbReference>
<dbReference type="GO" id="GO:0000981">
    <property type="term" value="F:DNA-binding transcription factor activity, RNA polymerase II-specific"/>
    <property type="evidence" value="ECO:0007669"/>
    <property type="project" value="InterPro"/>
</dbReference>
<organism evidence="4 5">
    <name type="scientific">Lophiotrema nucula</name>
    <dbReference type="NCBI Taxonomy" id="690887"/>
    <lineage>
        <taxon>Eukaryota</taxon>
        <taxon>Fungi</taxon>
        <taxon>Dikarya</taxon>
        <taxon>Ascomycota</taxon>
        <taxon>Pezizomycotina</taxon>
        <taxon>Dothideomycetes</taxon>
        <taxon>Pleosporomycetidae</taxon>
        <taxon>Pleosporales</taxon>
        <taxon>Lophiotremataceae</taxon>
        <taxon>Lophiotrema</taxon>
    </lineage>
</organism>
<dbReference type="Pfam" id="PF11951">
    <property type="entry name" value="Fungal_trans_2"/>
    <property type="match status" value="2"/>
</dbReference>
<dbReference type="InterPro" id="IPR036864">
    <property type="entry name" value="Zn2-C6_fun-type_DNA-bd_sf"/>
</dbReference>
<dbReference type="CDD" id="cd00067">
    <property type="entry name" value="GAL4"/>
    <property type="match status" value="1"/>
</dbReference>
<dbReference type="SMART" id="SM00066">
    <property type="entry name" value="GAL4"/>
    <property type="match status" value="1"/>
</dbReference>
<dbReference type="OrthoDB" id="3796395at2759"/>
<evidence type="ECO:0000313" key="4">
    <source>
        <dbReference type="EMBL" id="KAF2115005.1"/>
    </source>
</evidence>
<dbReference type="InterPro" id="IPR001138">
    <property type="entry name" value="Zn2Cys6_DnaBD"/>
</dbReference>
<dbReference type="Gene3D" id="4.10.240.10">
    <property type="entry name" value="Zn(2)-C6 fungal-type DNA-binding domain"/>
    <property type="match status" value="1"/>
</dbReference>
<dbReference type="PRINTS" id="PR00755">
    <property type="entry name" value="AFLATOXINBRP"/>
</dbReference>
<dbReference type="GO" id="GO:0008270">
    <property type="term" value="F:zinc ion binding"/>
    <property type="evidence" value="ECO:0007669"/>
    <property type="project" value="InterPro"/>
</dbReference>
<dbReference type="SUPFAM" id="SSF57701">
    <property type="entry name" value="Zn2/Cys6 DNA-binding domain"/>
    <property type="match status" value="1"/>
</dbReference>
<dbReference type="InterPro" id="IPR021858">
    <property type="entry name" value="Fun_TF"/>
</dbReference>
<reference evidence="4" key="1">
    <citation type="journal article" date="2020" name="Stud. Mycol.">
        <title>101 Dothideomycetes genomes: a test case for predicting lifestyles and emergence of pathogens.</title>
        <authorList>
            <person name="Haridas S."/>
            <person name="Albert R."/>
            <person name="Binder M."/>
            <person name="Bloem J."/>
            <person name="Labutti K."/>
            <person name="Salamov A."/>
            <person name="Andreopoulos B."/>
            <person name="Baker S."/>
            <person name="Barry K."/>
            <person name="Bills G."/>
            <person name="Bluhm B."/>
            <person name="Cannon C."/>
            <person name="Castanera R."/>
            <person name="Culley D."/>
            <person name="Daum C."/>
            <person name="Ezra D."/>
            <person name="Gonzalez J."/>
            <person name="Henrissat B."/>
            <person name="Kuo A."/>
            <person name="Liang C."/>
            <person name="Lipzen A."/>
            <person name="Lutzoni F."/>
            <person name="Magnuson J."/>
            <person name="Mondo S."/>
            <person name="Nolan M."/>
            <person name="Ohm R."/>
            <person name="Pangilinan J."/>
            <person name="Park H.-J."/>
            <person name="Ramirez L."/>
            <person name="Alfaro M."/>
            <person name="Sun H."/>
            <person name="Tritt A."/>
            <person name="Yoshinaga Y."/>
            <person name="Zwiers L.-H."/>
            <person name="Turgeon B."/>
            <person name="Goodwin S."/>
            <person name="Spatafora J."/>
            <person name="Crous P."/>
            <person name="Grigoriev I."/>
        </authorList>
    </citation>
    <scope>NUCLEOTIDE SEQUENCE</scope>
    <source>
        <strain evidence="4">CBS 627.86</strain>
    </source>
</reference>
<dbReference type="PROSITE" id="PS00463">
    <property type="entry name" value="ZN2_CY6_FUNGAL_1"/>
    <property type="match status" value="1"/>
</dbReference>
<dbReference type="GO" id="GO:0045944">
    <property type="term" value="P:positive regulation of transcription by RNA polymerase II"/>
    <property type="evidence" value="ECO:0007669"/>
    <property type="project" value="TreeGrafter"/>
</dbReference>
<accession>A0A6A5Z6T5</accession>
<dbReference type="PANTHER" id="PTHR37534:SF11">
    <property type="entry name" value="ZN(II)2CYS6 TRANSCRIPTION FACTOR (EUROFUNG)"/>
    <property type="match status" value="1"/>
</dbReference>
<sequence>MRSVTKSRNGCARCKRQKVRCDQTKPSCGRCLRAGVQCPGYTQQLKWSTKYEKLVDQGALGGSMAPETPRAESLFPGLSMEAFLSMEIPDFDPMSPFNPTNAGLEAIPSPVVEPCAEGVAPLDALIVDSVQNAQTEQQLISAAGASGVSRSYTPTPQICRSLIDTPTVLTEFYFKEAASLYSVYDSSMNPFRSTVSQLWKSSRLLHCTLQSMSAACLLDNFPHLAPIGNQLRNEAISILQEQQTHDHASLLALLMLGGSSSWHDTQQTGSKWFNVARRRLDHMVDTAQLHKDSNNYHFFEEALIYWELLLVYVADDVVRSSDDKDVTNQSVYFPARQIPHPWTGIARDTQIIVQEVGRLIRRSRILARSSHFTTQAQIKDLQQSLSTAKRLEAKLLTFVYPDEQDVVSPGDRVTPVSHLLTLAEVYRRAGLAQLYRVFPDLLDSRLRMEEDAATVYSQVTETLPEDHDTQSRDDRVRRNEWLTSYVLEAFRMLETISIESGTRDFQPFLLVALCSELRMPKPVSKSEAYFASPTTATISNLSIPDLDDEVDPPFDCYSDQPPDIFGPPTLSGNPELSLHSIDIIRTRQFVLDRLASFCRVLPPKPIRVCLDIVTASWARMDECLTLKTAQEDVYWMDVMMDNGWETCLA</sequence>
<dbReference type="Proteomes" id="UP000799770">
    <property type="component" value="Unassembled WGS sequence"/>
</dbReference>
<protein>
    <recommendedName>
        <fullName evidence="3">Zn(2)-C6 fungal-type domain-containing protein</fullName>
    </recommendedName>
</protein>
<evidence type="ECO:0000259" key="3">
    <source>
        <dbReference type="PROSITE" id="PS50048"/>
    </source>
</evidence>
<evidence type="ECO:0000256" key="1">
    <source>
        <dbReference type="ARBA" id="ARBA00004123"/>
    </source>
</evidence>
<comment type="subcellular location">
    <subcellularLocation>
        <location evidence="1">Nucleus</location>
    </subcellularLocation>
</comment>
<dbReference type="Pfam" id="PF00172">
    <property type="entry name" value="Zn_clus"/>
    <property type="match status" value="1"/>
</dbReference>
<dbReference type="PANTHER" id="PTHR37534">
    <property type="entry name" value="TRANSCRIPTIONAL ACTIVATOR PROTEIN UGA3"/>
    <property type="match status" value="1"/>
</dbReference>
<dbReference type="GO" id="GO:0005634">
    <property type="term" value="C:nucleus"/>
    <property type="evidence" value="ECO:0007669"/>
    <property type="project" value="UniProtKB-SubCell"/>
</dbReference>
<evidence type="ECO:0000313" key="5">
    <source>
        <dbReference type="Proteomes" id="UP000799770"/>
    </source>
</evidence>
<keyword evidence="2" id="KW-0539">Nucleus</keyword>
<keyword evidence="5" id="KW-1185">Reference proteome</keyword>
<proteinExistence type="predicted"/>
<dbReference type="PROSITE" id="PS50048">
    <property type="entry name" value="ZN2_CY6_FUNGAL_2"/>
    <property type="match status" value="1"/>
</dbReference>
<dbReference type="GO" id="GO:0000976">
    <property type="term" value="F:transcription cis-regulatory region binding"/>
    <property type="evidence" value="ECO:0007669"/>
    <property type="project" value="TreeGrafter"/>
</dbReference>
<feature type="domain" description="Zn(2)-C6 fungal-type" evidence="3">
    <location>
        <begin position="10"/>
        <end position="38"/>
    </location>
</feature>
<dbReference type="AlphaFoldDB" id="A0A6A5Z6T5"/>
<evidence type="ECO:0000256" key="2">
    <source>
        <dbReference type="ARBA" id="ARBA00023242"/>
    </source>
</evidence>